<feature type="transmembrane region" description="Helical" evidence="9">
    <location>
        <begin position="325"/>
        <end position="346"/>
    </location>
</feature>
<evidence type="ECO:0000256" key="2">
    <source>
        <dbReference type="ARBA" id="ARBA00022448"/>
    </source>
</evidence>
<evidence type="ECO:0000313" key="11">
    <source>
        <dbReference type="WBParaSite" id="PSAMB.scaffold5245size12214.g26246.t1"/>
    </source>
</evidence>
<evidence type="ECO:0000256" key="4">
    <source>
        <dbReference type="ARBA" id="ARBA00022847"/>
    </source>
</evidence>
<dbReference type="PANTHER" id="PTHR11616">
    <property type="entry name" value="SODIUM/CHLORIDE DEPENDENT TRANSPORTER"/>
    <property type="match status" value="1"/>
</dbReference>
<feature type="transmembrane region" description="Helical" evidence="9">
    <location>
        <begin position="285"/>
        <end position="304"/>
    </location>
</feature>
<feature type="transmembrane region" description="Helical" evidence="9">
    <location>
        <begin position="390"/>
        <end position="415"/>
    </location>
</feature>
<accession>A0A914WTZ7</accession>
<keyword evidence="8" id="KW-1015">Disulfide bond</keyword>
<evidence type="ECO:0000256" key="7">
    <source>
        <dbReference type="PIRSR" id="PIRSR600175-1"/>
    </source>
</evidence>
<dbReference type="Pfam" id="PF00209">
    <property type="entry name" value="SNF"/>
    <property type="match status" value="1"/>
</dbReference>
<keyword evidence="7" id="KW-0479">Metal-binding</keyword>
<keyword evidence="3 9" id="KW-0812">Transmembrane</keyword>
<feature type="binding site" evidence="7">
    <location>
        <position position="21"/>
    </location>
    <ligand>
        <name>Na(+)</name>
        <dbReference type="ChEBI" id="CHEBI:29101"/>
        <label>1</label>
    </ligand>
</feature>
<evidence type="ECO:0000313" key="10">
    <source>
        <dbReference type="Proteomes" id="UP000887566"/>
    </source>
</evidence>
<feature type="disulfide bond" evidence="8">
    <location>
        <begin position="124"/>
        <end position="133"/>
    </location>
</feature>
<dbReference type="PROSITE" id="PS50267">
    <property type="entry name" value="NA_NEUROTRAN_SYMP_3"/>
    <property type="match status" value="1"/>
</dbReference>
<evidence type="ECO:0000256" key="9">
    <source>
        <dbReference type="SAM" id="Phobius"/>
    </source>
</evidence>
<dbReference type="PANTHER" id="PTHR11616:SF240">
    <property type="entry name" value="BLOATED TUBULES, ISOFORM B-RELATED"/>
    <property type="match status" value="1"/>
</dbReference>
<keyword evidence="10" id="KW-1185">Reference proteome</keyword>
<dbReference type="InterPro" id="IPR000175">
    <property type="entry name" value="Na/ntran_symport"/>
</dbReference>
<feature type="transmembrane region" description="Helical" evidence="9">
    <location>
        <begin position="7"/>
        <end position="27"/>
    </location>
</feature>
<keyword evidence="6 9" id="KW-0472">Membrane</keyword>
<name>A0A914WTZ7_9BILA</name>
<feature type="transmembrane region" description="Helical" evidence="9">
    <location>
        <begin position="427"/>
        <end position="453"/>
    </location>
</feature>
<dbReference type="GO" id="GO:0046872">
    <property type="term" value="F:metal ion binding"/>
    <property type="evidence" value="ECO:0007669"/>
    <property type="project" value="UniProtKB-KW"/>
</dbReference>
<feature type="transmembrane region" description="Helical" evidence="9">
    <location>
        <begin position="39"/>
        <end position="63"/>
    </location>
</feature>
<keyword evidence="5 9" id="KW-1133">Transmembrane helix</keyword>
<comment type="subcellular location">
    <subcellularLocation>
        <location evidence="1">Membrane</location>
        <topology evidence="1">Multi-pass membrane protein</topology>
    </subcellularLocation>
</comment>
<keyword evidence="2" id="KW-0813">Transport</keyword>
<dbReference type="GO" id="GO:0035725">
    <property type="term" value="P:sodium ion transmembrane transport"/>
    <property type="evidence" value="ECO:0007669"/>
    <property type="project" value="TreeGrafter"/>
</dbReference>
<dbReference type="GO" id="GO:0005886">
    <property type="term" value="C:plasma membrane"/>
    <property type="evidence" value="ECO:0007669"/>
    <property type="project" value="TreeGrafter"/>
</dbReference>
<dbReference type="AlphaFoldDB" id="A0A914WTZ7"/>
<dbReference type="Proteomes" id="UP000887566">
    <property type="component" value="Unplaced"/>
</dbReference>
<feature type="transmembrane region" description="Helical" evidence="9">
    <location>
        <begin position="459"/>
        <end position="477"/>
    </location>
</feature>
<keyword evidence="7" id="KW-0915">Sodium</keyword>
<evidence type="ECO:0000256" key="1">
    <source>
        <dbReference type="ARBA" id="ARBA00004141"/>
    </source>
</evidence>
<dbReference type="GO" id="GO:0015293">
    <property type="term" value="F:symporter activity"/>
    <property type="evidence" value="ECO:0007669"/>
    <property type="project" value="UniProtKB-KW"/>
</dbReference>
<dbReference type="InterPro" id="IPR037272">
    <property type="entry name" value="SNS_sf"/>
</dbReference>
<dbReference type="WBParaSite" id="PSAMB.scaffold5245size12214.g26246.t1">
    <property type="protein sequence ID" value="PSAMB.scaffold5245size12214.g26246.t1"/>
    <property type="gene ID" value="PSAMB.scaffold5245size12214.g26246"/>
</dbReference>
<evidence type="ECO:0000256" key="3">
    <source>
        <dbReference type="ARBA" id="ARBA00022692"/>
    </source>
</evidence>
<feature type="transmembrane region" description="Helical" evidence="9">
    <location>
        <begin position="230"/>
        <end position="252"/>
    </location>
</feature>
<keyword evidence="4" id="KW-0769">Symport</keyword>
<protein>
    <submittedName>
        <fullName evidence="11">Uncharacterized protein</fullName>
    </submittedName>
</protein>
<proteinExistence type="predicted"/>
<sequence length="618" mass="68483">MAGRGRFANSADFLVAVASFAAGPFAFKLPALIYSGGGVYFILAMVLFGILFSIPLTSIEMSLGHISGLAPTATFASISPPLRALGWMQAIACAVFAVHFGQQTAKFLGLTIASLFGSDVLTGCDNDWNIEACKPVLRWYTCLKSGEVLGSVSVAPENCIQQELYSSPEVEFNLINYTDRSPIVYYAAGQFMENFLPSNESSFSLTALIVVVWLLVLAGTIIGPKLIGKLLYGLLFLPLFLLVLTYMGISFIDVFESPFASYQYEDQSLHHLFHPNLTHFPSTDGVIHALTYLLAGMGVYHTLASFHRHSETVNQPEKRWKIATVAPWVVFVSMTFTGLIIGLIHFKAVLFLSHVESISLYAHGLMFTDENYLSIPTAFALLNKGTIWTVLFYLALFLLCLGTMIPMFLSVLTSVLDDIHKFGTKKLLTAIVLAIIHMVLSHFSFSDILKFVINLNSKFLEIIILLFLITVGLFYGWHELQKDTMLALGIPKSISGLKQFFTPASQYHTALLLLIGPLFVGTLFYKLFRDSQLTVCTAIRSVRLAVISQGGGVRSFGPLSRCDAGPWLMRLVENRPACREGLSPVYSQLSCYQFPDPRRDEHLGWVMGRPQRELNPRP</sequence>
<evidence type="ECO:0000256" key="8">
    <source>
        <dbReference type="PIRSR" id="PIRSR600175-2"/>
    </source>
</evidence>
<feature type="binding site" evidence="7">
    <location>
        <position position="399"/>
    </location>
    <ligand>
        <name>Na(+)</name>
        <dbReference type="ChEBI" id="CHEBI:29101"/>
        <label>1</label>
    </ligand>
</feature>
<dbReference type="SUPFAM" id="SSF161070">
    <property type="entry name" value="SNF-like"/>
    <property type="match status" value="1"/>
</dbReference>
<evidence type="ECO:0000256" key="5">
    <source>
        <dbReference type="ARBA" id="ARBA00022989"/>
    </source>
</evidence>
<evidence type="ECO:0000256" key="6">
    <source>
        <dbReference type="ARBA" id="ARBA00023136"/>
    </source>
</evidence>
<reference evidence="11" key="1">
    <citation type="submission" date="2022-11" db="UniProtKB">
        <authorList>
            <consortium name="WormBaseParasite"/>
        </authorList>
    </citation>
    <scope>IDENTIFICATION</scope>
</reference>
<dbReference type="GO" id="GO:0006865">
    <property type="term" value="P:amino acid transport"/>
    <property type="evidence" value="ECO:0007669"/>
    <property type="project" value="TreeGrafter"/>
</dbReference>
<feature type="transmembrane region" description="Helical" evidence="9">
    <location>
        <begin position="507"/>
        <end position="528"/>
    </location>
</feature>
<feature type="transmembrane region" description="Helical" evidence="9">
    <location>
        <begin position="202"/>
        <end position="223"/>
    </location>
</feature>
<organism evidence="10 11">
    <name type="scientific">Plectus sambesii</name>
    <dbReference type="NCBI Taxonomy" id="2011161"/>
    <lineage>
        <taxon>Eukaryota</taxon>
        <taxon>Metazoa</taxon>
        <taxon>Ecdysozoa</taxon>
        <taxon>Nematoda</taxon>
        <taxon>Chromadorea</taxon>
        <taxon>Plectida</taxon>
        <taxon>Plectina</taxon>
        <taxon>Plectoidea</taxon>
        <taxon>Plectidae</taxon>
        <taxon>Plectus</taxon>
    </lineage>
</organism>